<organism evidence="1 2">
    <name type="scientific">Favolaschia claudopus</name>
    <dbReference type="NCBI Taxonomy" id="2862362"/>
    <lineage>
        <taxon>Eukaryota</taxon>
        <taxon>Fungi</taxon>
        <taxon>Dikarya</taxon>
        <taxon>Basidiomycota</taxon>
        <taxon>Agaricomycotina</taxon>
        <taxon>Agaricomycetes</taxon>
        <taxon>Agaricomycetidae</taxon>
        <taxon>Agaricales</taxon>
        <taxon>Marasmiineae</taxon>
        <taxon>Mycenaceae</taxon>
        <taxon>Favolaschia</taxon>
    </lineage>
</organism>
<dbReference type="EMBL" id="JAWWNJ010000053">
    <property type="protein sequence ID" value="KAK7015727.1"/>
    <property type="molecule type" value="Genomic_DNA"/>
</dbReference>
<evidence type="ECO:0000313" key="2">
    <source>
        <dbReference type="Proteomes" id="UP001362999"/>
    </source>
</evidence>
<keyword evidence="2" id="KW-1185">Reference proteome</keyword>
<sequence length="244" mass="27256">CQDAFKGPTGRQTAQTIANILILDDGETVECRRSNLSCNGFYVCSFAADNFLDGCERWSSDDEPHTLISESTMAANINCLIVVLTDVSPTRFYRSVTSTRCKGTFLDSDEGCNGEAVLRRFREGKQKGKAYFVGCEKWSSASSNMGTRHRFTAIPFEAREAIVVKLFRNEPLDEEDDDTRVLVGECKEIIHPSHLPRNGQCSRNHYRDGVHAIAELEKRTCDAKLSLFIPIDPNDLRAVIIPLA</sequence>
<dbReference type="Proteomes" id="UP001362999">
    <property type="component" value="Unassembled WGS sequence"/>
</dbReference>
<feature type="non-terminal residue" evidence="1">
    <location>
        <position position="244"/>
    </location>
</feature>
<gene>
    <name evidence="1" type="ORF">R3P38DRAFT_3570292</name>
</gene>
<feature type="non-terminal residue" evidence="1">
    <location>
        <position position="1"/>
    </location>
</feature>
<protein>
    <submittedName>
        <fullName evidence="1">Uncharacterized protein</fullName>
    </submittedName>
</protein>
<name>A0AAW0ARK9_9AGAR</name>
<dbReference type="AlphaFoldDB" id="A0AAW0ARK9"/>
<reference evidence="1 2" key="1">
    <citation type="journal article" date="2024" name="J Genomics">
        <title>Draft genome sequencing and assembly of Favolaschia claudopus CIRM-BRFM 2984 isolated from oak limbs.</title>
        <authorList>
            <person name="Navarro D."/>
            <person name="Drula E."/>
            <person name="Chaduli D."/>
            <person name="Cazenave R."/>
            <person name="Ahrendt S."/>
            <person name="Wang J."/>
            <person name="Lipzen A."/>
            <person name="Daum C."/>
            <person name="Barry K."/>
            <person name="Grigoriev I.V."/>
            <person name="Favel A."/>
            <person name="Rosso M.N."/>
            <person name="Martin F."/>
        </authorList>
    </citation>
    <scope>NUCLEOTIDE SEQUENCE [LARGE SCALE GENOMIC DNA]</scope>
    <source>
        <strain evidence="1 2">CIRM-BRFM 2984</strain>
    </source>
</reference>
<proteinExistence type="predicted"/>
<comment type="caution">
    <text evidence="1">The sequence shown here is derived from an EMBL/GenBank/DDBJ whole genome shotgun (WGS) entry which is preliminary data.</text>
</comment>
<accession>A0AAW0ARK9</accession>
<evidence type="ECO:0000313" key="1">
    <source>
        <dbReference type="EMBL" id="KAK7015727.1"/>
    </source>
</evidence>